<feature type="transmembrane region" description="Helical" evidence="1">
    <location>
        <begin position="76"/>
        <end position="99"/>
    </location>
</feature>
<keyword evidence="1" id="KW-0472">Membrane</keyword>
<dbReference type="PANTHER" id="PTHR42736:SF1">
    <property type="entry name" value="PROTEIN-GLUTAMINE GAMMA-GLUTAMYLTRANSFERASE"/>
    <property type="match status" value="1"/>
</dbReference>
<feature type="transmembrane region" description="Helical" evidence="1">
    <location>
        <begin position="148"/>
        <end position="165"/>
    </location>
</feature>
<evidence type="ECO:0000256" key="1">
    <source>
        <dbReference type="SAM" id="Phobius"/>
    </source>
</evidence>
<keyword evidence="1" id="KW-1133">Transmembrane helix</keyword>
<dbReference type="PANTHER" id="PTHR42736">
    <property type="entry name" value="PROTEIN-GLUTAMINE GAMMA-GLUTAMYLTRANSFERASE"/>
    <property type="match status" value="1"/>
</dbReference>
<comment type="caution">
    <text evidence="3">The sequence shown here is derived from an EMBL/GenBank/DDBJ whole genome shotgun (WGS) entry which is preliminary data.</text>
</comment>
<dbReference type="RefSeq" id="WP_043938826.1">
    <property type="nucleotide sequence ID" value="NZ_LR812491.1"/>
</dbReference>
<feature type="transmembrane region" description="Helical" evidence="1">
    <location>
        <begin position="52"/>
        <end position="70"/>
    </location>
</feature>
<dbReference type="InterPro" id="IPR052901">
    <property type="entry name" value="Bact_TGase-like"/>
</dbReference>
<feature type="transmembrane region" description="Helical" evidence="1">
    <location>
        <begin position="534"/>
        <end position="553"/>
    </location>
</feature>
<keyword evidence="4" id="KW-1185">Reference proteome</keyword>
<feature type="transmembrane region" description="Helical" evidence="1">
    <location>
        <begin position="6"/>
        <end position="32"/>
    </location>
</feature>
<dbReference type="Gene3D" id="3.10.620.30">
    <property type="match status" value="1"/>
</dbReference>
<evidence type="ECO:0000259" key="2">
    <source>
        <dbReference type="SMART" id="SM00460"/>
    </source>
</evidence>
<sequence length="663" mass="76129">MKTPPLLLGVTLIFWGWQTGLLIFALPMALIIEGSRWIQWRWDLSSKDIKNIAYFCLILIILVTFILIIINRSIEFIYTLLQWLPILLFPLIIAQIYAISDRFNIRYLFLFLNSFLSSQKQESFYLNLTYPYFILCIISTSAVNIQDISFYVGMFLLVAITLFSGRSKRFSPLIWTGLIIISGSLGMVGFMGLHRLHLTFEQAVIEKLSGLSSQDADPFQRRTAMGDIGVLKRSNHIFFRVATEDKKTTPILLRQSSYNKYNLSSWLAADSQFQPIQPAQNSTTWLLAKPDFNYSKITISGQLKDGKGLLKLPNGAFQIDQLPVLSLEKNQYSTVKIESKPDLISYQVLFNSSISIDSSPTPADLQIPKSEKPAIAQIAQELNLKGKPPQEILKQVQDFFNNNFDYSLKLLGQDQKTTPLSTFLLKNRSGHCEYFATATTLLLREVGIPARYAIGFSVSEFSPLENQFIVRGRDSHAWTLVYLDGVWQNFDTTPAGWSAFEDATASKWEFITDIGSFLWFQLTLFLKSIPTINLLKYSGLFIIPILLIVGFQAKKRVHRFKSKKIPSTPILPVQKLGTDSEFYKIEKSLNNLGFFRYPSESLKSWMKRLKWELPQNLLIDDLSSIVELHYRYRFDPQSINQAEKQKLKEMIESWLNLYQKLDQ</sequence>
<dbReference type="SMART" id="SM00460">
    <property type="entry name" value="TGc"/>
    <property type="match status" value="1"/>
</dbReference>
<keyword evidence="1" id="KW-0812">Transmembrane</keyword>
<feature type="transmembrane region" description="Helical" evidence="1">
    <location>
        <begin position="124"/>
        <end position="142"/>
    </location>
</feature>
<dbReference type="InterPro" id="IPR002931">
    <property type="entry name" value="Transglutaminase-like"/>
</dbReference>
<accession>A0A6J7ZJ55</accession>
<dbReference type="Pfam" id="PF01841">
    <property type="entry name" value="Transglut_core"/>
    <property type="match status" value="1"/>
</dbReference>
<dbReference type="GO" id="GO:0008233">
    <property type="term" value="F:peptidase activity"/>
    <property type="evidence" value="ECO:0007669"/>
    <property type="project" value="UniProtKB-KW"/>
</dbReference>
<name>A0A6J7ZJ55_PLARU</name>
<dbReference type="InterPro" id="IPR038765">
    <property type="entry name" value="Papain-like_cys_pep_sf"/>
</dbReference>
<evidence type="ECO:0000313" key="3">
    <source>
        <dbReference type="EMBL" id="CAC5342041.1"/>
    </source>
</evidence>
<proteinExistence type="predicted"/>
<dbReference type="SUPFAM" id="SSF54001">
    <property type="entry name" value="Cysteine proteinases"/>
    <property type="match status" value="1"/>
</dbReference>
<feature type="transmembrane region" description="Helical" evidence="1">
    <location>
        <begin position="172"/>
        <end position="193"/>
    </location>
</feature>
<dbReference type="GO" id="GO:0006508">
    <property type="term" value="P:proteolysis"/>
    <property type="evidence" value="ECO:0007669"/>
    <property type="project" value="UniProtKB-KW"/>
</dbReference>
<organism evidence="3 4">
    <name type="scientific">Planktothrix rubescens CCAP 1459/22</name>
    <dbReference type="NCBI Taxonomy" id="329571"/>
    <lineage>
        <taxon>Bacteria</taxon>
        <taxon>Bacillati</taxon>
        <taxon>Cyanobacteriota</taxon>
        <taxon>Cyanophyceae</taxon>
        <taxon>Oscillatoriophycideae</taxon>
        <taxon>Oscillatoriales</taxon>
        <taxon>Microcoleaceae</taxon>
        <taxon>Planktothrix</taxon>
    </lineage>
</organism>
<protein>
    <submittedName>
        <fullName evidence="3">Transglutaminase-like enzyme, predicted cysteine protease</fullName>
    </submittedName>
</protein>
<dbReference type="Proteomes" id="UP000196521">
    <property type="component" value="Unassembled WGS sequence"/>
</dbReference>
<gene>
    <name evidence="3" type="ORF">PLAN_150143</name>
</gene>
<evidence type="ECO:0000313" key="4">
    <source>
        <dbReference type="Proteomes" id="UP000196521"/>
    </source>
</evidence>
<dbReference type="AlphaFoldDB" id="A0A6J7ZJ55"/>
<feature type="domain" description="Transglutaminase-like" evidence="2">
    <location>
        <begin position="424"/>
        <end position="494"/>
    </location>
</feature>
<reference evidence="3" key="1">
    <citation type="submission" date="2020-05" db="EMBL/GenBank/DDBJ databases">
        <authorList>
            <consortium name="Genoscope - CEA"/>
            <person name="William W."/>
        </authorList>
    </citation>
    <scope>NUCLEOTIDE SEQUENCE [LARGE SCALE GENOMIC DNA]</scope>
    <source>
        <strain evidence="3">PCC 7821</strain>
    </source>
</reference>
<dbReference type="EMBL" id="CZCZ02000010">
    <property type="protein sequence ID" value="CAC5342041.1"/>
    <property type="molecule type" value="Genomic_DNA"/>
</dbReference>